<organism evidence="5 6">
    <name type="scientific">Streptomyces actuosus</name>
    <dbReference type="NCBI Taxonomy" id="1885"/>
    <lineage>
        <taxon>Bacteria</taxon>
        <taxon>Bacillati</taxon>
        <taxon>Actinomycetota</taxon>
        <taxon>Actinomycetes</taxon>
        <taxon>Kitasatosporales</taxon>
        <taxon>Streptomycetaceae</taxon>
        <taxon>Streptomyces</taxon>
    </lineage>
</organism>
<keyword evidence="1 2" id="KW-0129">CBS domain</keyword>
<proteinExistence type="predicted"/>
<dbReference type="InterPro" id="IPR051257">
    <property type="entry name" value="Diverse_CBS-Domain"/>
</dbReference>
<feature type="domain" description="CBS" evidence="4">
    <location>
        <begin position="91"/>
        <end position="148"/>
    </location>
</feature>
<dbReference type="InterPro" id="IPR046342">
    <property type="entry name" value="CBS_dom_sf"/>
</dbReference>
<dbReference type="Gene3D" id="3.10.580.10">
    <property type="entry name" value="CBS-domain"/>
    <property type="match status" value="1"/>
</dbReference>
<evidence type="ECO:0000259" key="4">
    <source>
        <dbReference type="PROSITE" id="PS51371"/>
    </source>
</evidence>
<feature type="region of interest" description="Disordered" evidence="3">
    <location>
        <begin position="44"/>
        <end position="80"/>
    </location>
</feature>
<protein>
    <submittedName>
        <fullName evidence="5">CBS domain-containing protein</fullName>
    </submittedName>
</protein>
<dbReference type="PROSITE" id="PS51371">
    <property type="entry name" value="CBS"/>
    <property type="match status" value="2"/>
</dbReference>
<evidence type="ECO:0000256" key="1">
    <source>
        <dbReference type="ARBA" id="ARBA00023122"/>
    </source>
</evidence>
<gene>
    <name evidence="5" type="ORF">JS756_01260</name>
</gene>
<dbReference type="InterPro" id="IPR000644">
    <property type="entry name" value="CBS_dom"/>
</dbReference>
<feature type="domain" description="CBS" evidence="4">
    <location>
        <begin position="174"/>
        <end position="230"/>
    </location>
</feature>
<comment type="caution">
    <text evidence="5">The sequence shown here is derived from an EMBL/GenBank/DDBJ whole genome shotgun (WGS) entry which is preliminary data.</text>
</comment>
<evidence type="ECO:0000313" key="5">
    <source>
        <dbReference type="EMBL" id="MBN0042760.1"/>
    </source>
</evidence>
<dbReference type="SMART" id="SM00116">
    <property type="entry name" value="CBS"/>
    <property type="match status" value="2"/>
</dbReference>
<dbReference type="SUPFAM" id="SSF54631">
    <property type="entry name" value="CBS-domain pair"/>
    <property type="match status" value="1"/>
</dbReference>
<dbReference type="PANTHER" id="PTHR43080">
    <property type="entry name" value="CBS DOMAIN-CONTAINING PROTEIN CBSX3, MITOCHONDRIAL"/>
    <property type="match status" value="1"/>
</dbReference>
<dbReference type="PANTHER" id="PTHR43080:SF29">
    <property type="entry name" value="OS02G0818000 PROTEIN"/>
    <property type="match status" value="1"/>
</dbReference>
<dbReference type="EMBL" id="JAFFZS010000001">
    <property type="protein sequence ID" value="MBN0042760.1"/>
    <property type="molecule type" value="Genomic_DNA"/>
</dbReference>
<dbReference type="RefSeq" id="WP_205380988.1">
    <property type="nucleotide sequence ID" value="NZ_JAFFZS010000001.1"/>
</dbReference>
<dbReference type="Proteomes" id="UP000788262">
    <property type="component" value="Unassembled WGS sequence"/>
</dbReference>
<dbReference type="Pfam" id="PF00571">
    <property type="entry name" value="CBS"/>
    <property type="match status" value="2"/>
</dbReference>
<evidence type="ECO:0000313" key="6">
    <source>
        <dbReference type="Proteomes" id="UP000788262"/>
    </source>
</evidence>
<evidence type="ECO:0000256" key="3">
    <source>
        <dbReference type="SAM" id="MobiDB-lite"/>
    </source>
</evidence>
<sequence>MNERESHSAASEARHGGPGRRPRPSGEPHEDLLLRYLSAMSALSSRQTAARAPGGHVAAGRPDRAAEPPPAVGPAQEPGPAGAPVLVRDVMQVPAPSVAWDLAFQEVARVLAREHAGSVAVVDDDDRVLGVVSESDLLAKAAVEASQERPGALRRIRGHRIMEKAGGDTAEALMTSPAITVLPGATAAEAAWLVALSRLKRVPVTDHQGRLVGTVDRTVLLQALIRDDAGLEKEVRRLVTVVAGPVAADDVHVAVHAGVVDLRGRLPGAAAERLLAEVRGLEDVTEVHADLGSA</sequence>
<accession>A0ABS2VI45</accession>
<reference evidence="5 6" key="1">
    <citation type="submission" date="2021-02" db="EMBL/GenBank/DDBJ databases">
        <title>Whole genome sequencing of Streptomyces actuosus VRA1.</title>
        <authorList>
            <person name="Sen G."/>
            <person name="Sen A."/>
        </authorList>
    </citation>
    <scope>NUCLEOTIDE SEQUENCE [LARGE SCALE GENOMIC DNA]</scope>
    <source>
        <strain evidence="5 6">VRA1</strain>
    </source>
</reference>
<keyword evidence="6" id="KW-1185">Reference proteome</keyword>
<feature type="region of interest" description="Disordered" evidence="3">
    <location>
        <begin position="1"/>
        <end position="32"/>
    </location>
</feature>
<name>A0ABS2VI45_STRAS</name>
<evidence type="ECO:0000256" key="2">
    <source>
        <dbReference type="PROSITE-ProRule" id="PRU00703"/>
    </source>
</evidence>
<feature type="compositionally biased region" description="Basic and acidic residues" evidence="3">
    <location>
        <begin position="1"/>
        <end position="15"/>
    </location>
</feature>